<accession>A0ABT4WHL2</accession>
<evidence type="ECO:0000313" key="1">
    <source>
        <dbReference type="EMBL" id="MDA6072059.1"/>
    </source>
</evidence>
<gene>
    <name evidence="1" type="ORF">NJT12_20750</name>
</gene>
<organism evidence="1 2">
    <name type="scientific">Flavobacterium azizsancarii</name>
    <dbReference type="NCBI Taxonomy" id="2961580"/>
    <lineage>
        <taxon>Bacteria</taxon>
        <taxon>Pseudomonadati</taxon>
        <taxon>Bacteroidota</taxon>
        <taxon>Flavobacteriia</taxon>
        <taxon>Flavobacteriales</taxon>
        <taxon>Flavobacteriaceae</taxon>
        <taxon>Flavobacterium</taxon>
    </lineage>
</organism>
<dbReference type="RefSeq" id="WP_271337922.1">
    <property type="nucleotide sequence ID" value="NZ_JAMZNK010000049.1"/>
</dbReference>
<proteinExistence type="predicted"/>
<dbReference type="EMBL" id="JAMZNK010000049">
    <property type="protein sequence ID" value="MDA6072059.1"/>
    <property type="molecule type" value="Genomic_DNA"/>
</dbReference>
<reference evidence="1 2" key="1">
    <citation type="journal article" date="2023" name="Chemosphere">
        <title>Whole genome analysis of Flavobacterium aziz-sancarii sp. nov., isolated from Ardley Island (Antarctica), revealed a rich resistome and bioremediation potential.</title>
        <authorList>
            <person name="Otur C."/>
            <person name="Okay S."/>
            <person name="Kurt-Kizildogan A."/>
        </authorList>
    </citation>
    <scope>NUCLEOTIDE SEQUENCE [LARGE SCALE GENOMIC DNA]</scope>
    <source>
        <strain evidence="1 2">AC</strain>
    </source>
</reference>
<protein>
    <submittedName>
        <fullName evidence="1">Uncharacterized protein</fullName>
    </submittedName>
</protein>
<keyword evidence="2" id="KW-1185">Reference proteome</keyword>
<evidence type="ECO:0000313" key="2">
    <source>
        <dbReference type="Proteomes" id="UP001212170"/>
    </source>
</evidence>
<sequence>MSVEIIPITDHEQYEVNGHLVYKDHLNNWSCKQDLSNKELQAFKKYEEVVIKNPRIKKHFKSTYKS</sequence>
<name>A0ABT4WHL2_9FLAO</name>
<comment type="caution">
    <text evidence="1">The sequence shown here is derived from an EMBL/GenBank/DDBJ whole genome shotgun (WGS) entry which is preliminary data.</text>
</comment>
<dbReference type="Proteomes" id="UP001212170">
    <property type="component" value="Unassembled WGS sequence"/>
</dbReference>